<evidence type="ECO:0000259" key="3">
    <source>
        <dbReference type="Pfam" id="PF00817"/>
    </source>
</evidence>
<name>A0AAP6MKR7_9GAMM</name>
<evidence type="ECO:0000313" key="4">
    <source>
        <dbReference type="EMBL" id="MEA5444615.1"/>
    </source>
</evidence>
<dbReference type="PANTHER" id="PTHR35369">
    <property type="entry name" value="BLR3025 PROTEIN-RELATED"/>
    <property type="match status" value="1"/>
</dbReference>
<accession>A0AAP6MKR7</accession>
<feature type="domain" description="UmuC" evidence="3">
    <location>
        <begin position="65"/>
        <end position="185"/>
    </location>
</feature>
<proteinExistence type="predicted"/>
<dbReference type="Proteomes" id="UP001302316">
    <property type="component" value="Unassembled WGS sequence"/>
</dbReference>
<evidence type="ECO:0000256" key="2">
    <source>
        <dbReference type="SAM" id="MobiDB-lite"/>
    </source>
</evidence>
<dbReference type="InterPro" id="IPR050356">
    <property type="entry name" value="SulA_CellDiv_inhibitor"/>
</dbReference>
<dbReference type="EMBL" id="JAYGII010000003">
    <property type="protein sequence ID" value="MEA5444615.1"/>
    <property type="molecule type" value="Genomic_DNA"/>
</dbReference>
<sequence>MTLPLFPELTAPKEKPPPQARHGHLSSVVVRPLPSRKTYSVLWLCLYFPDLVIESLTPGDERPCLVVAGEGGAARVVGLNTRARQAGVSTDMRLSSALALVKAPSLCRRDSARERACLAAAADAGMDFTGRVSVLPGEGLLLEVRGSLRLFGGLDVLKAQVLERMEGLGLTAMAAVAPTPLAAQWLARMGDEKPVTNPANLPGRLGRLPLAPLRLNDKTRRSMAGIGLRRLADLLRLPRDGIARRWGNDVLNGLDRALGRAPDPRICWRGQLRFHDHMLLPAETRNADHLMQAAQRMLEKLHRFLRRHDSQVEWLELGCHHHRRETSRLRLRLLGGSSDPKHLGRLLAIRMEALRLPEPVIELSLQSGPLRQAVAVSRGLFMEAGDSARKLDLLEQLRARLGDKRVFSLASRAVHHPEQGWCRSDPGGGGQAYPRDDRPLWLLAEPQPLKYTAGFQKVSGPERIETGWWQGRDIARDYYRVVSEDGRCLWIFHDRRGNHWFMHGLFG</sequence>
<organism evidence="4 5">
    <name type="scientific">Natronospira elongata</name>
    <dbReference type="NCBI Taxonomy" id="3110268"/>
    <lineage>
        <taxon>Bacteria</taxon>
        <taxon>Pseudomonadati</taxon>
        <taxon>Pseudomonadota</taxon>
        <taxon>Gammaproteobacteria</taxon>
        <taxon>Natronospirales</taxon>
        <taxon>Natronospiraceae</taxon>
        <taxon>Natronospira</taxon>
    </lineage>
</organism>
<comment type="caution">
    <text evidence="4">The sequence shown here is derived from an EMBL/GenBank/DDBJ whole genome shotgun (WGS) entry which is preliminary data.</text>
</comment>
<gene>
    <name evidence="4" type="ORF">VCB98_02140</name>
</gene>
<keyword evidence="5" id="KW-1185">Reference proteome</keyword>
<dbReference type="CDD" id="cd03468">
    <property type="entry name" value="PolY_like"/>
    <property type="match status" value="1"/>
</dbReference>
<feature type="region of interest" description="Disordered" evidence="2">
    <location>
        <begin position="1"/>
        <end position="24"/>
    </location>
</feature>
<dbReference type="InterPro" id="IPR043502">
    <property type="entry name" value="DNA/RNA_pol_sf"/>
</dbReference>
<dbReference type="Pfam" id="PF00817">
    <property type="entry name" value="IMS"/>
    <property type="match status" value="1"/>
</dbReference>
<dbReference type="RefSeq" id="WP_346050007.1">
    <property type="nucleotide sequence ID" value="NZ_JAYGII010000003.1"/>
</dbReference>
<dbReference type="PANTHER" id="PTHR35369:SF2">
    <property type="entry name" value="BLR3025 PROTEIN"/>
    <property type="match status" value="1"/>
</dbReference>
<protein>
    <submittedName>
        <fullName evidence="4">DNA polymerase Y family protein</fullName>
    </submittedName>
</protein>
<evidence type="ECO:0000313" key="5">
    <source>
        <dbReference type="Proteomes" id="UP001302316"/>
    </source>
</evidence>
<dbReference type="SUPFAM" id="SSF56672">
    <property type="entry name" value="DNA/RNA polymerases"/>
    <property type="match status" value="1"/>
</dbReference>
<dbReference type="InterPro" id="IPR001126">
    <property type="entry name" value="UmuC"/>
</dbReference>
<dbReference type="AlphaFoldDB" id="A0AAP6MKR7"/>
<keyword evidence="1" id="KW-0227">DNA damage</keyword>
<evidence type="ECO:0000256" key="1">
    <source>
        <dbReference type="ARBA" id="ARBA00022763"/>
    </source>
</evidence>
<reference evidence="4 5" key="1">
    <citation type="submission" date="2023-12" db="EMBL/GenBank/DDBJ databases">
        <title>Whole-genome sequencing of halo(alkali)philic microorganisms from hypersaline lakes.</title>
        <authorList>
            <person name="Sorokin D.Y."/>
            <person name="Merkel A.Y."/>
            <person name="Messina E."/>
            <person name="Yakimov M."/>
        </authorList>
    </citation>
    <scope>NUCLEOTIDE SEQUENCE [LARGE SCALE GENOMIC DNA]</scope>
    <source>
        <strain evidence="4 5">AB-CW1</strain>
    </source>
</reference>
<dbReference type="GO" id="GO:0006281">
    <property type="term" value="P:DNA repair"/>
    <property type="evidence" value="ECO:0007669"/>
    <property type="project" value="InterPro"/>
</dbReference>